<sequence length="2354" mass="253312">MDKLRMVLHDNSGSAGFKRCSVHFGPFTFAVVSVLYACLVTNALGGTDKELRLAAGTTKCSGRVEVKVQEEWGTVCNNGWDLAAVSVVCKQLGCPTVIKATGWTNSSAGTGRIWMDHVSCRGNESALWDCKHEGWGKHNCTHQQDVGVTCSDGSDLEMRLMNGGNRCSGRIEIKFQGQWGTVCDDNFNLDHASVVCKQLGCGSAISFSGSANFGEGSGPIWFDDLVCHGNESALWNCRHEGWGKHNCDHAEDAGVICLEGADLSLRLVDGVTKCSGRLEVRFKGEWGTVCDDGWDSDDAAVACQQLGCPTAVTAIGRVNASEGTGNIWLDSVSCQGHESAIWQCRHHEWGKHYCNHNEDAGVTCSDGSDLELRLKGGGSRCAGTVEVEIQKLIGKVCDRGWGLKEADVVCKQLGCGSALKTSYQVYSKIQATNTWLFLSNCNGNETSIWDCKNWQWGGLSCEHYDEAKVTCSAHREPRLVGGDIPCSGRVEVKHGDTWGTICDSDFSLESANVLCRELKCGTVVSILGGAHFGEGNGQIWAEEFQCEGDESHLSLCPIAPRPDGTCSHSRDIGVVCSRYTEVRLVGGNTLCEGRVEVKILGTWGSLCNSHWDMEDAHVLCQQLKCGVATSIPERAPFGKGSGQPWRHMFHCTGTEQHIGDCPVTALGASLCPEGQVASVICSGNRSQTLYPCNSTSSDPKSSVVLEENGVPCIGSGQLRLVNGGGRCAGRIEVYHEGFWGTICDDSWDLDDAHVVCRQLGCGVAINATGSAHFGEGSGPIWLDEVNCNGKESRISQCRSHGWGRQNCRHKEDAGVICSEFMSLRLISDTSSETCAGRLEVFYNGAWGSVGKNDMSATTVGVVCRQLGCADKGSIRPAPSDNVEKRHMWVDNVRCPKGPETLWQCPSSPWKRRLASPSEETWITCADKIRLEEGTTNCSGRVEVWHGGSWGTVCDDSWDLNDAQVVCRQLGCGLALEAGKEAAFGQGTGPIWLNEVKCKGNESSLWDCPAKNWGHSDCGHKEDASVKCSGSRQLRLVDGGGPCAGRVEILDQGSWGTICDYRWDLNDARVVCRQLGCGEALDATVSSSFGAGSGPIWLDNVRCRGKESHVWNCPSRGWGKHYCDHSQDAGVICSDSRQLRLVEGGSPCAGRVEIFDQGSWGTICDDGWDLDDARVVCRQLGCGEALNATGSAHFGAGSGPIWLDDLNCAGNESHVWRCPSRGWGRHDCRHKEDAGVICSEFLALRMVSEDQQCAGWLEVFYNGTWGSVCRSPMDDVTVSIICRQLGCGDSGSLNTSVGLRAGSRPRWVDLIQCRKTDTSLWQCPSDPWKYSSCSPKDEAYISCAGPQGLLPPTRGVTGGAAAFSDREKLRLRGGDSECSGRVEVWHSGSWGTVCDDSWSLAEAEVVCQQLGCGPALEAVRAAAFGPGNGSIWLDEVRCGGRESSLWACAAGPWGQSDCKHEEDAGVRCSGDRQLRLVDGGGPCAGRVEILDLGSWGTICDDGWDLDDAQVVCRQLGCGGALDAPVSSYFGVGSGPIWLDDLDCTGKESHVWNCPSWGWGKHYCDHSQDAGVICSGFVHLVGGDGPCSGRVEVHSGDAWIPVSDGNFKLPTAQVICAELGCGKAVSVLGHVPFRESDDRVWAEEFRCEGEEPKLQFCPRVPCPGGRCHHSGAAQIVCSVYTDIRLMKNSTSRCEGQVEMNISGQWRALCASHWSLANANVVCRQLGCGVAVSTPNRAEGSDRLWKARFHCSGTESFLWQCPVTALGVPDCSHGNTASVICSGNQTQVLPQCNDSASEPAGSAASEESAPYFSGSRQLRLVDGGGPCAGRVEILDQGSWGTICDDGWDLDDAHVVCRQLGCGDALNATGSAHFGAGSGPIWLDDLNCTGKESHVWRCPSRGWGKHDCRHKEDAGVICSEFLALRMVSKDQECAGWLEVFYNGTWGSVCRSPMDDVTVSIICSQLGCGDSGTLNSSVGLREGSRPRWVDLIQCRKTDTSLWQCPSDPWKYSSCSPKEEAYISCAGRRPQSCPAAAPCTDREKLRLRGGDSECSGRVEVWHSGSWGTVCDDSWSLAEAEVVCQQLGCGPALEAVRAAAFGPGNGSIWLDEVRCGGRESSLWACAAGPWGQSDCKHEEDAGVRCSGETCSNPLPLFSLGTRPASNPLPGIFSLPGVLCFILGALLFLVLVILVTQLLRWRTERRALSSHEDALAEAVYEELDDFVTRKEGLLGSPGFLSDDSVDKLPYYTRDGEEYSDYRSAPGNGDQRTDVPAENYDDAEEVPVPGALPASQGREEKVPPEKEDGVRSSQKASSLNFSREVTDPGEGEESPWLLQGKKGDPGYDDVELSVLGTFPVTFP</sequence>
<dbReference type="Proteomes" id="UP001162501">
    <property type="component" value="Chromosome 13"/>
</dbReference>
<dbReference type="EMBL" id="OX596097">
    <property type="protein sequence ID" value="CAI9694032.1"/>
    <property type="molecule type" value="Genomic_DNA"/>
</dbReference>
<organism evidence="1 2">
    <name type="scientific">Rangifer tarandus platyrhynchus</name>
    <name type="common">Svalbard reindeer</name>
    <dbReference type="NCBI Taxonomy" id="3082113"/>
    <lineage>
        <taxon>Eukaryota</taxon>
        <taxon>Metazoa</taxon>
        <taxon>Chordata</taxon>
        <taxon>Craniata</taxon>
        <taxon>Vertebrata</taxon>
        <taxon>Euteleostomi</taxon>
        <taxon>Mammalia</taxon>
        <taxon>Eutheria</taxon>
        <taxon>Laurasiatheria</taxon>
        <taxon>Artiodactyla</taxon>
        <taxon>Ruminantia</taxon>
        <taxon>Pecora</taxon>
        <taxon>Cervidae</taxon>
        <taxon>Odocoileinae</taxon>
        <taxon>Rangifer</taxon>
    </lineage>
</organism>
<proteinExistence type="predicted"/>
<gene>
    <name evidence="1" type="ORF">MRATA1EN3_LOCUS5245</name>
</gene>
<reference evidence="1" key="1">
    <citation type="submission" date="2023-05" db="EMBL/GenBank/DDBJ databases">
        <authorList>
            <consortium name="ELIXIR-Norway"/>
        </authorList>
    </citation>
    <scope>NUCLEOTIDE SEQUENCE</scope>
</reference>
<evidence type="ECO:0000313" key="2">
    <source>
        <dbReference type="Proteomes" id="UP001162501"/>
    </source>
</evidence>
<protein>
    <submittedName>
        <fullName evidence="1">Uncharacterized protein</fullName>
    </submittedName>
</protein>
<accession>A0ACB0E0R3</accession>
<name>A0ACB0E0R3_RANTA</name>
<evidence type="ECO:0000313" key="1">
    <source>
        <dbReference type="EMBL" id="CAI9694032.1"/>
    </source>
</evidence>